<name>A0A160PIH5_9HYPH</name>
<sequence length="285" mass="30697">MDVSTFEILYKPLTPPLGAGTEAIARRVLQGYFLTIANTEAFDFTFRIAFNITLPNPDNPARRLDGNTLFITDVASPDNVFSTSLTRSPAGGNRYVGSFVVPAGKTALVVLLSNITVPTFFATTPADIEIRGWVSLSLPCLFRRVGRFFKLTPQEGAPARVLLNAEHRSTYLPPGWPVTASGDLDFDQTGTNLTLASGMALNEVPQDRCFFFPPVFEALEPVLKRIPDALVMASDLDEVEAAAALVAGLARFGPENESLDAMNRVLEQAGLGVRLAPAPKAAGQK</sequence>
<proteinExistence type="predicted"/>
<protein>
    <submittedName>
        <fullName evidence="1">Uncharacterized protein</fullName>
    </submittedName>
</protein>
<organism evidence="1 2">
    <name type="scientific">Methylorubrum populi</name>
    <dbReference type="NCBI Taxonomy" id="223967"/>
    <lineage>
        <taxon>Bacteria</taxon>
        <taxon>Pseudomonadati</taxon>
        <taxon>Pseudomonadota</taxon>
        <taxon>Alphaproteobacteria</taxon>
        <taxon>Hyphomicrobiales</taxon>
        <taxon>Methylobacteriaceae</taxon>
        <taxon>Methylorubrum</taxon>
    </lineage>
</organism>
<dbReference type="EMBL" id="AP014809">
    <property type="protein sequence ID" value="BAU92223.1"/>
    <property type="molecule type" value="Genomic_DNA"/>
</dbReference>
<evidence type="ECO:0000313" key="2">
    <source>
        <dbReference type="Proteomes" id="UP000218288"/>
    </source>
</evidence>
<reference evidence="1 2" key="1">
    <citation type="journal article" date="2016" name="Genome Announc.">
        <title>Complete Genome Sequence of Methylobacterium populi P-1M, Isolated from Pink-Pigmented Household Biofilm.</title>
        <authorList>
            <person name="Morohoshi T."/>
            <person name="Ikeda T."/>
        </authorList>
    </citation>
    <scope>NUCLEOTIDE SEQUENCE [LARGE SCALE GENOMIC DNA]</scope>
    <source>
        <strain evidence="1 2">P-1M</strain>
    </source>
</reference>
<dbReference type="RefSeq" id="WP_096486215.1">
    <property type="nucleotide sequence ID" value="NZ_AP014809.1"/>
</dbReference>
<accession>A0A160PIH5</accession>
<dbReference type="OrthoDB" id="447089at2"/>
<dbReference type="AlphaFoldDB" id="A0A160PIH5"/>
<gene>
    <name evidence="1" type="ORF">MPPM_3618</name>
</gene>
<dbReference type="Proteomes" id="UP000218288">
    <property type="component" value="Chromosome"/>
</dbReference>
<evidence type="ECO:0000313" key="1">
    <source>
        <dbReference type="EMBL" id="BAU92223.1"/>
    </source>
</evidence>